<organism evidence="2 3">
    <name type="scientific">Ohtaekwangia koreensis</name>
    <dbReference type="NCBI Taxonomy" id="688867"/>
    <lineage>
        <taxon>Bacteria</taxon>
        <taxon>Pseudomonadati</taxon>
        <taxon>Bacteroidota</taxon>
        <taxon>Cytophagia</taxon>
        <taxon>Cytophagales</taxon>
        <taxon>Fulvivirgaceae</taxon>
        <taxon>Ohtaekwangia</taxon>
    </lineage>
</organism>
<sequence length="255" mass="30758">MMHLVYDGSFEGLLTAVFEVYERKLEVITIVRKELYQPILQGEPLNIISDHQKAERVWNGIKRKVSAIKRTELYTAFLSELSTIEDTLMVYIRHIFDSDHNVEKDYGHKAVLTVQQTARKVYHEKHRMEAFVRFQRTADDLYYASIEPDYNVIPLIASHFKERYADQHWIIYDKKRDYGIHYNKDAFTLQEIFMELMQEAEHEFLPASMCHEEEVAYQALWKEYFHHVNIKSRNNRKLHIRHVPTRYWKYLVEKQ</sequence>
<accession>A0A1T5M2H1</accession>
<dbReference type="InterPro" id="IPR023875">
    <property type="entry name" value="DNA_repair_put"/>
</dbReference>
<dbReference type="NCBIfam" id="TIGR03915">
    <property type="entry name" value="SAM_7_link_chp"/>
    <property type="match status" value="1"/>
</dbReference>
<reference evidence="2 3" key="1">
    <citation type="submission" date="2017-02" db="EMBL/GenBank/DDBJ databases">
        <authorList>
            <person name="Peterson S.W."/>
        </authorList>
    </citation>
    <scope>NUCLEOTIDE SEQUENCE [LARGE SCALE GENOMIC DNA]</scope>
    <source>
        <strain evidence="2 3">DSM 25262</strain>
    </source>
</reference>
<dbReference type="RefSeq" id="WP_079688640.1">
    <property type="nucleotide sequence ID" value="NZ_FUZU01000003.1"/>
</dbReference>
<dbReference type="STRING" id="688867.SAMN05660236_4078"/>
<protein>
    <submittedName>
        <fullName evidence="2">Probable DNA metabolism protein</fullName>
    </submittedName>
</protein>
<name>A0A1T5M2H1_9BACT</name>
<dbReference type="OrthoDB" id="5290748at2"/>
<proteinExistence type="predicted"/>
<dbReference type="AlphaFoldDB" id="A0A1T5M2H1"/>
<dbReference type="Proteomes" id="UP000190961">
    <property type="component" value="Unassembled WGS sequence"/>
</dbReference>
<dbReference type="EMBL" id="FUZU01000003">
    <property type="protein sequence ID" value="SKC82049.1"/>
    <property type="molecule type" value="Genomic_DNA"/>
</dbReference>
<keyword evidence="3" id="KW-1185">Reference proteome</keyword>
<gene>
    <name evidence="2" type="ORF">SAMN05660236_4078</name>
</gene>
<evidence type="ECO:0000313" key="3">
    <source>
        <dbReference type="Proteomes" id="UP000190961"/>
    </source>
</evidence>
<dbReference type="Pfam" id="PF13566">
    <property type="entry name" value="DUF4130"/>
    <property type="match status" value="1"/>
</dbReference>
<evidence type="ECO:0000313" key="2">
    <source>
        <dbReference type="EMBL" id="SKC82049.1"/>
    </source>
</evidence>
<dbReference type="InterPro" id="IPR025404">
    <property type="entry name" value="DUF4130"/>
</dbReference>
<evidence type="ECO:0000259" key="1">
    <source>
        <dbReference type="Pfam" id="PF13566"/>
    </source>
</evidence>
<feature type="domain" description="DUF4130" evidence="1">
    <location>
        <begin position="84"/>
        <end position="253"/>
    </location>
</feature>